<dbReference type="InterPro" id="IPR050595">
    <property type="entry name" value="Bact_response_regulator"/>
</dbReference>
<gene>
    <name evidence="3" type="ORF">S06H3_05824</name>
</gene>
<keyword evidence="1" id="KW-0597">Phosphoprotein</keyword>
<dbReference type="InterPro" id="IPR001789">
    <property type="entry name" value="Sig_transdc_resp-reg_receiver"/>
</dbReference>
<dbReference type="PANTHER" id="PTHR44591:SF3">
    <property type="entry name" value="RESPONSE REGULATORY DOMAIN-CONTAINING PROTEIN"/>
    <property type="match status" value="1"/>
</dbReference>
<reference evidence="3" key="1">
    <citation type="journal article" date="2014" name="Front. Microbiol.">
        <title>High frequency of phylogenetically diverse reductive dehalogenase-homologous genes in deep subseafloor sedimentary metagenomes.</title>
        <authorList>
            <person name="Kawai M."/>
            <person name="Futagami T."/>
            <person name="Toyoda A."/>
            <person name="Takaki Y."/>
            <person name="Nishi S."/>
            <person name="Hori S."/>
            <person name="Arai W."/>
            <person name="Tsubouchi T."/>
            <person name="Morono Y."/>
            <person name="Uchiyama I."/>
            <person name="Ito T."/>
            <person name="Fujiyama A."/>
            <person name="Inagaki F."/>
            <person name="Takami H."/>
        </authorList>
    </citation>
    <scope>NUCLEOTIDE SEQUENCE</scope>
    <source>
        <strain evidence="3">Expedition CK06-06</strain>
    </source>
</reference>
<name>X1K9L8_9ZZZZ</name>
<evidence type="ECO:0000259" key="2">
    <source>
        <dbReference type="PROSITE" id="PS50110"/>
    </source>
</evidence>
<dbReference type="AlphaFoldDB" id="X1K9L8"/>
<sequence>MGNEQKILLIDDEPDFVEAFSRTLEAKSYQVITTSREQVQERMKDEPDIVVLGTITPAGEAFRLHQWLKGHPRYKDIPLLVIDARLEERPVKGWKREEGMQLEAEGYVTKPIEPASLVPRIQSLLEKATRMIKVLVTDDHTMVRDGICAVLTLQKDMDVVGEAVNGQDAIEKVLRLLPDVVLMDIVMPVMSGLEATKRITKECPQTKVLIT</sequence>
<evidence type="ECO:0000256" key="1">
    <source>
        <dbReference type="ARBA" id="ARBA00022553"/>
    </source>
</evidence>
<organism evidence="3">
    <name type="scientific">marine sediment metagenome</name>
    <dbReference type="NCBI Taxonomy" id="412755"/>
    <lineage>
        <taxon>unclassified sequences</taxon>
        <taxon>metagenomes</taxon>
        <taxon>ecological metagenomes</taxon>
    </lineage>
</organism>
<dbReference type="PROSITE" id="PS50110">
    <property type="entry name" value="RESPONSE_REGULATORY"/>
    <property type="match status" value="2"/>
</dbReference>
<dbReference type="GO" id="GO:0000160">
    <property type="term" value="P:phosphorelay signal transduction system"/>
    <property type="evidence" value="ECO:0007669"/>
    <property type="project" value="InterPro"/>
</dbReference>
<accession>X1K9L8</accession>
<evidence type="ECO:0000313" key="3">
    <source>
        <dbReference type="EMBL" id="GAH90330.1"/>
    </source>
</evidence>
<comment type="caution">
    <text evidence="3">The sequence shown here is derived from an EMBL/GenBank/DDBJ whole genome shotgun (WGS) entry which is preliminary data.</text>
</comment>
<feature type="domain" description="Response regulatory" evidence="2">
    <location>
        <begin position="6"/>
        <end position="125"/>
    </location>
</feature>
<feature type="domain" description="Response regulatory" evidence="2">
    <location>
        <begin position="133"/>
        <end position="211"/>
    </location>
</feature>
<dbReference type="Gene3D" id="3.40.50.2300">
    <property type="match status" value="2"/>
</dbReference>
<dbReference type="PANTHER" id="PTHR44591">
    <property type="entry name" value="STRESS RESPONSE REGULATOR PROTEIN 1"/>
    <property type="match status" value="1"/>
</dbReference>
<dbReference type="EMBL" id="BARV01002199">
    <property type="protein sequence ID" value="GAH90330.1"/>
    <property type="molecule type" value="Genomic_DNA"/>
</dbReference>
<dbReference type="InterPro" id="IPR058245">
    <property type="entry name" value="NreC/VraR/RcsB-like_REC"/>
</dbReference>
<dbReference type="CDD" id="cd17535">
    <property type="entry name" value="REC_NarL-like"/>
    <property type="match status" value="1"/>
</dbReference>
<dbReference type="InterPro" id="IPR011006">
    <property type="entry name" value="CheY-like_superfamily"/>
</dbReference>
<protein>
    <recommendedName>
        <fullName evidence="2">Response regulatory domain-containing protein</fullName>
    </recommendedName>
</protein>
<proteinExistence type="predicted"/>
<dbReference type="Pfam" id="PF00072">
    <property type="entry name" value="Response_reg"/>
    <property type="match status" value="2"/>
</dbReference>
<dbReference type="SMART" id="SM00448">
    <property type="entry name" value="REC"/>
    <property type="match status" value="2"/>
</dbReference>
<dbReference type="SUPFAM" id="SSF52172">
    <property type="entry name" value="CheY-like"/>
    <property type="match status" value="2"/>
</dbReference>